<feature type="region of interest" description="Disordered" evidence="1">
    <location>
        <begin position="196"/>
        <end position="218"/>
    </location>
</feature>
<organism evidence="2 3">
    <name type="scientific">Cyclospora cayetanensis</name>
    <dbReference type="NCBI Taxonomy" id="88456"/>
    <lineage>
        <taxon>Eukaryota</taxon>
        <taxon>Sar</taxon>
        <taxon>Alveolata</taxon>
        <taxon>Apicomplexa</taxon>
        <taxon>Conoidasida</taxon>
        <taxon>Coccidia</taxon>
        <taxon>Eucoccidiorida</taxon>
        <taxon>Eimeriorina</taxon>
        <taxon>Eimeriidae</taxon>
        <taxon>Cyclospora</taxon>
    </lineage>
</organism>
<evidence type="ECO:0000313" key="3">
    <source>
        <dbReference type="Proteomes" id="UP000095192"/>
    </source>
</evidence>
<evidence type="ECO:0000313" key="2">
    <source>
        <dbReference type="EMBL" id="OEH79395.1"/>
    </source>
</evidence>
<feature type="compositionally biased region" description="Low complexity" evidence="1">
    <location>
        <begin position="197"/>
        <end position="207"/>
    </location>
</feature>
<reference evidence="2 3" key="1">
    <citation type="journal article" date="2016" name="BMC Genomics">
        <title>Comparative genomics reveals Cyclospora cayetanensis possesses coccidia-like metabolism and invasion components but unique surface antigens.</title>
        <authorList>
            <person name="Liu S."/>
            <person name="Wang L."/>
            <person name="Zheng H."/>
            <person name="Xu Z."/>
            <person name="Roellig D.M."/>
            <person name="Li N."/>
            <person name="Frace M.A."/>
            <person name="Tang K."/>
            <person name="Arrowood M.J."/>
            <person name="Moss D.M."/>
            <person name="Zhang L."/>
            <person name="Feng Y."/>
            <person name="Xiao L."/>
        </authorList>
    </citation>
    <scope>NUCLEOTIDE SEQUENCE [LARGE SCALE GENOMIC DNA]</scope>
    <source>
        <strain evidence="2 3">CHN_HEN01</strain>
    </source>
</reference>
<dbReference type="Proteomes" id="UP000095192">
    <property type="component" value="Unassembled WGS sequence"/>
</dbReference>
<keyword evidence="3" id="KW-1185">Reference proteome</keyword>
<evidence type="ECO:0000256" key="1">
    <source>
        <dbReference type="SAM" id="MobiDB-lite"/>
    </source>
</evidence>
<dbReference type="VEuPathDB" id="ToxoDB:cyc_05269"/>
<dbReference type="InParanoid" id="A0A1D3D7H3"/>
<gene>
    <name evidence="2" type="ORF">cyc_05269</name>
</gene>
<sequence length="218" mass="23419">MLAAGGALASALTETSPVVSSRIVGIPELRQTQPFAPPRSHPLKCTPAVRQLSRCSSLELAKQPSESEGGAVHTLIATISLEGMCGEAAFRKASRRQTRVEAAARHSSLDRLSGGFLPPARPLRRKTMQLLQPQTLPTSRSPLEAAGAEGASLCARLADATRRAAFLPLAAESVVPPACLRSLKTTKKTLEALAWRQKQQQQQQQQQHAPTGRQTRHT</sequence>
<name>A0A1D3D7H3_9EIME</name>
<dbReference type="EMBL" id="JROU02000403">
    <property type="protein sequence ID" value="OEH79395.1"/>
    <property type="molecule type" value="Genomic_DNA"/>
</dbReference>
<feature type="compositionally biased region" description="Polar residues" evidence="1">
    <location>
        <begin position="208"/>
        <end position="218"/>
    </location>
</feature>
<proteinExistence type="predicted"/>
<comment type="caution">
    <text evidence="2">The sequence shown here is derived from an EMBL/GenBank/DDBJ whole genome shotgun (WGS) entry which is preliminary data.</text>
</comment>
<dbReference type="AlphaFoldDB" id="A0A1D3D7H3"/>
<accession>A0A1D3D7H3</accession>
<protein>
    <submittedName>
        <fullName evidence="2">Uncharacterized protein</fullName>
    </submittedName>
</protein>